<dbReference type="AlphaFoldDB" id="A0A2U3QCF3"/>
<feature type="region of interest" description="Disordered" evidence="1">
    <location>
        <begin position="19"/>
        <end position="43"/>
    </location>
</feature>
<protein>
    <submittedName>
        <fullName evidence="2">Uncharacterized protein</fullName>
    </submittedName>
</protein>
<evidence type="ECO:0000313" key="2">
    <source>
        <dbReference type="EMBL" id="SPP99019.1"/>
    </source>
</evidence>
<sequence>MRFSRTEALALEGRVDRAKRERGEAISPIGPCSMRRDPSPHPVSYSAALQVRRQDPLVNNEGLLARLLPQPRRRLGPVNLAGYPGGPTSLRTALASINPLGRPIVAAVDSRRRKVGATPDFPRGS</sequence>
<proteinExistence type="predicted"/>
<name>A0A2U3QCF3_9BRAD</name>
<accession>A0A2U3QCF3</accession>
<organism evidence="2 3">
    <name type="scientific">Bradyrhizobium vignae</name>
    <dbReference type="NCBI Taxonomy" id="1549949"/>
    <lineage>
        <taxon>Bacteria</taxon>
        <taxon>Pseudomonadati</taxon>
        <taxon>Pseudomonadota</taxon>
        <taxon>Alphaproteobacteria</taxon>
        <taxon>Hyphomicrobiales</taxon>
        <taxon>Nitrobacteraceae</taxon>
        <taxon>Bradyrhizobium</taxon>
    </lineage>
</organism>
<evidence type="ECO:0000256" key="1">
    <source>
        <dbReference type="SAM" id="MobiDB-lite"/>
    </source>
</evidence>
<reference evidence="2 3" key="1">
    <citation type="submission" date="2018-03" db="EMBL/GenBank/DDBJ databases">
        <authorList>
            <person name="Gully D."/>
        </authorList>
    </citation>
    <scope>NUCLEOTIDE SEQUENCE [LARGE SCALE GENOMIC DNA]</scope>
    <source>
        <strain evidence="2">ORS3257</strain>
    </source>
</reference>
<evidence type="ECO:0000313" key="3">
    <source>
        <dbReference type="Proteomes" id="UP000246085"/>
    </source>
</evidence>
<dbReference type="EMBL" id="LS398110">
    <property type="protein sequence ID" value="SPP99019.1"/>
    <property type="molecule type" value="Genomic_DNA"/>
</dbReference>
<dbReference type="Proteomes" id="UP000246085">
    <property type="component" value="Chromosome BRAD3257"/>
</dbReference>
<gene>
    <name evidence="2" type="ORF">BRAD3257_8432</name>
</gene>
<dbReference type="KEGG" id="bvz:BRAD3257_8432"/>